<keyword evidence="2" id="KW-1185">Reference proteome</keyword>
<comment type="caution">
    <text evidence="1">The sequence shown here is derived from an EMBL/GenBank/DDBJ whole genome shotgun (WGS) entry which is preliminary data.</text>
</comment>
<evidence type="ECO:0000313" key="1">
    <source>
        <dbReference type="EMBL" id="KAH7040841.1"/>
    </source>
</evidence>
<name>A0A9P9BUC2_9PEZI</name>
<protein>
    <submittedName>
        <fullName evidence="1">Uncharacterized protein</fullName>
    </submittedName>
</protein>
<dbReference type="GeneID" id="70181938"/>
<gene>
    <name evidence="1" type="ORF">B0I36DRAFT_311610</name>
</gene>
<accession>A0A9P9BUC2</accession>
<dbReference type="EMBL" id="JAGTJQ010000001">
    <property type="protein sequence ID" value="KAH7040841.1"/>
    <property type="molecule type" value="Genomic_DNA"/>
</dbReference>
<dbReference type="AlphaFoldDB" id="A0A9P9BUC2"/>
<organism evidence="1 2">
    <name type="scientific">Microdochium trichocladiopsis</name>
    <dbReference type="NCBI Taxonomy" id="1682393"/>
    <lineage>
        <taxon>Eukaryota</taxon>
        <taxon>Fungi</taxon>
        <taxon>Dikarya</taxon>
        <taxon>Ascomycota</taxon>
        <taxon>Pezizomycotina</taxon>
        <taxon>Sordariomycetes</taxon>
        <taxon>Xylariomycetidae</taxon>
        <taxon>Xylariales</taxon>
        <taxon>Microdochiaceae</taxon>
        <taxon>Microdochium</taxon>
    </lineage>
</organism>
<reference evidence="1" key="1">
    <citation type="journal article" date="2021" name="Nat. Commun.">
        <title>Genetic determinants of endophytism in the Arabidopsis root mycobiome.</title>
        <authorList>
            <person name="Mesny F."/>
            <person name="Miyauchi S."/>
            <person name="Thiergart T."/>
            <person name="Pickel B."/>
            <person name="Atanasova L."/>
            <person name="Karlsson M."/>
            <person name="Huettel B."/>
            <person name="Barry K.W."/>
            <person name="Haridas S."/>
            <person name="Chen C."/>
            <person name="Bauer D."/>
            <person name="Andreopoulos W."/>
            <person name="Pangilinan J."/>
            <person name="LaButti K."/>
            <person name="Riley R."/>
            <person name="Lipzen A."/>
            <person name="Clum A."/>
            <person name="Drula E."/>
            <person name="Henrissat B."/>
            <person name="Kohler A."/>
            <person name="Grigoriev I.V."/>
            <person name="Martin F.M."/>
            <person name="Hacquard S."/>
        </authorList>
    </citation>
    <scope>NUCLEOTIDE SEQUENCE</scope>
    <source>
        <strain evidence="1">MPI-CAGE-CH-0230</strain>
    </source>
</reference>
<dbReference type="Proteomes" id="UP000756346">
    <property type="component" value="Unassembled WGS sequence"/>
</dbReference>
<evidence type="ECO:0000313" key="2">
    <source>
        <dbReference type="Proteomes" id="UP000756346"/>
    </source>
</evidence>
<proteinExistence type="predicted"/>
<sequence>MAALLDPVNMTLPLIPWRQEPWAPINHHRIPPGNRHFPDPVYLYGHRSLQDNPWSIRLQDRIPDARSQGHIPWSAMAVAHS</sequence>
<dbReference type="RefSeq" id="XP_046018896.1">
    <property type="nucleotide sequence ID" value="XM_046152392.1"/>
</dbReference>